<dbReference type="SUPFAM" id="SSF49764">
    <property type="entry name" value="HSP20-like chaperones"/>
    <property type="match status" value="1"/>
</dbReference>
<evidence type="ECO:0000313" key="7">
    <source>
        <dbReference type="Proteomes" id="UP000799772"/>
    </source>
</evidence>
<dbReference type="Pfam" id="PF00011">
    <property type="entry name" value="HSP20"/>
    <property type="match status" value="1"/>
</dbReference>
<feature type="compositionally biased region" description="Polar residues" evidence="4">
    <location>
        <begin position="118"/>
        <end position="143"/>
    </location>
</feature>
<keyword evidence="1 6" id="KW-0346">Stress response</keyword>
<comment type="caution">
    <text evidence="6">The sequence shown here is derived from an EMBL/GenBank/DDBJ whole genome shotgun (WGS) entry which is preliminary data.</text>
</comment>
<name>A0A9P4M5X9_9PEZI</name>
<feature type="compositionally biased region" description="Basic and acidic residues" evidence="4">
    <location>
        <begin position="101"/>
        <end position="113"/>
    </location>
</feature>
<evidence type="ECO:0000256" key="4">
    <source>
        <dbReference type="SAM" id="MobiDB-lite"/>
    </source>
</evidence>
<feature type="region of interest" description="Disordered" evidence="4">
    <location>
        <begin position="83"/>
        <end position="147"/>
    </location>
</feature>
<evidence type="ECO:0000313" key="6">
    <source>
        <dbReference type="EMBL" id="KAF2099146.1"/>
    </source>
</evidence>
<dbReference type="InterPro" id="IPR008978">
    <property type="entry name" value="HSP20-like_chaperone"/>
</dbReference>
<comment type="similarity">
    <text evidence="2 3">Belongs to the small heat shock protein (HSP20) family.</text>
</comment>
<keyword evidence="7" id="KW-1185">Reference proteome</keyword>
<evidence type="ECO:0000256" key="2">
    <source>
        <dbReference type="PROSITE-ProRule" id="PRU00285"/>
    </source>
</evidence>
<evidence type="ECO:0000259" key="5">
    <source>
        <dbReference type="PROSITE" id="PS01031"/>
    </source>
</evidence>
<protein>
    <submittedName>
        <fullName evidence="6">30 kDa heat shock protein</fullName>
    </submittedName>
</protein>
<feature type="domain" description="SHSP" evidence="5">
    <location>
        <begin position="38"/>
        <end position="204"/>
    </location>
</feature>
<organism evidence="6 7">
    <name type="scientific">Rhizodiscina lignyota</name>
    <dbReference type="NCBI Taxonomy" id="1504668"/>
    <lineage>
        <taxon>Eukaryota</taxon>
        <taxon>Fungi</taxon>
        <taxon>Dikarya</taxon>
        <taxon>Ascomycota</taxon>
        <taxon>Pezizomycotina</taxon>
        <taxon>Dothideomycetes</taxon>
        <taxon>Pleosporomycetidae</taxon>
        <taxon>Aulographales</taxon>
        <taxon>Rhizodiscinaceae</taxon>
        <taxon>Rhizodiscina</taxon>
    </lineage>
</organism>
<dbReference type="OrthoDB" id="1431247at2759"/>
<evidence type="ECO:0000256" key="1">
    <source>
        <dbReference type="ARBA" id="ARBA00023016"/>
    </source>
</evidence>
<dbReference type="CDD" id="cd06464">
    <property type="entry name" value="ACD_sHsps-like"/>
    <property type="match status" value="1"/>
</dbReference>
<gene>
    <name evidence="6" type="ORF">NA57DRAFT_76378</name>
</gene>
<dbReference type="InterPro" id="IPR031107">
    <property type="entry name" value="Small_HSP"/>
</dbReference>
<dbReference type="Proteomes" id="UP000799772">
    <property type="component" value="Unassembled WGS sequence"/>
</dbReference>
<accession>A0A9P4M5X9</accession>
<evidence type="ECO:0000256" key="3">
    <source>
        <dbReference type="RuleBase" id="RU003616"/>
    </source>
</evidence>
<proteinExistence type="inferred from homology"/>
<dbReference type="Gene3D" id="2.60.40.790">
    <property type="match status" value="1"/>
</dbReference>
<dbReference type="AlphaFoldDB" id="A0A9P4M5X9"/>
<dbReference type="PROSITE" id="PS01031">
    <property type="entry name" value="SHSP"/>
    <property type="match status" value="1"/>
</dbReference>
<dbReference type="EMBL" id="ML978126">
    <property type="protein sequence ID" value="KAF2099146.1"/>
    <property type="molecule type" value="Genomic_DNA"/>
</dbReference>
<sequence>MSLFPRHFHQELSPIFRMMDDYANITRDLQSPNGNTWKSLRSFQPKFDVSETKDAYQLHGELPGIEQKNINIEWSDSNTLTISGRTEHRRESGPEQGKVTGEAEEHHYEKPSVEEEAGTSTKAANGETSESTEVAKTGSQEVANQEDRPKYWVSERSVGEFHRSFSFPARVDQDNVKARLNNGILEITVPKATKPAARKIEIGQ</sequence>
<dbReference type="PANTHER" id="PTHR11527">
    <property type="entry name" value="HEAT-SHOCK PROTEIN 20 FAMILY MEMBER"/>
    <property type="match status" value="1"/>
</dbReference>
<reference evidence="6" key="1">
    <citation type="journal article" date="2020" name="Stud. Mycol.">
        <title>101 Dothideomycetes genomes: a test case for predicting lifestyles and emergence of pathogens.</title>
        <authorList>
            <person name="Haridas S."/>
            <person name="Albert R."/>
            <person name="Binder M."/>
            <person name="Bloem J."/>
            <person name="Labutti K."/>
            <person name="Salamov A."/>
            <person name="Andreopoulos B."/>
            <person name="Baker S."/>
            <person name="Barry K."/>
            <person name="Bills G."/>
            <person name="Bluhm B."/>
            <person name="Cannon C."/>
            <person name="Castanera R."/>
            <person name="Culley D."/>
            <person name="Daum C."/>
            <person name="Ezra D."/>
            <person name="Gonzalez J."/>
            <person name="Henrissat B."/>
            <person name="Kuo A."/>
            <person name="Liang C."/>
            <person name="Lipzen A."/>
            <person name="Lutzoni F."/>
            <person name="Magnuson J."/>
            <person name="Mondo S."/>
            <person name="Nolan M."/>
            <person name="Ohm R."/>
            <person name="Pangilinan J."/>
            <person name="Park H.-J."/>
            <person name="Ramirez L."/>
            <person name="Alfaro M."/>
            <person name="Sun H."/>
            <person name="Tritt A."/>
            <person name="Yoshinaga Y."/>
            <person name="Zwiers L.-H."/>
            <person name="Turgeon B."/>
            <person name="Goodwin S."/>
            <person name="Spatafora J."/>
            <person name="Crous P."/>
            <person name="Grigoriev I."/>
        </authorList>
    </citation>
    <scope>NUCLEOTIDE SEQUENCE</scope>
    <source>
        <strain evidence="6">CBS 133067</strain>
    </source>
</reference>
<dbReference type="InterPro" id="IPR002068">
    <property type="entry name" value="A-crystallin/Hsp20_dom"/>
</dbReference>